<organism evidence="2 3">
    <name type="scientific">Comamonas testosteroni TK102</name>
    <dbReference type="NCBI Taxonomy" id="1392005"/>
    <lineage>
        <taxon>Bacteria</taxon>
        <taxon>Pseudomonadati</taxon>
        <taxon>Pseudomonadota</taxon>
        <taxon>Betaproteobacteria</taxon>
        <taxon>Burkholderiales</taxon>
        <taxon>Comamonadaceae</taxon>
        <taxon>Comamonas</taxon>
    </lineage>
</organism>
<evidence type="ECO:0000259" key="1">
    <source>
        <dbReference type="Pfam" id="PF07883"/>
    </source>
</evidence>
<dbReference type="HOGENOM" id="CLU_143539_0_0_4"/>
<evidence type="ECO:0000313" key="3">
    <source>
        <dbReference type="Proteomes" id="UP000028782"/>
    </source>
</evidence>
<feature type="domain" description="Cupin type-2" evidence="1">
    <location>
        <begin position="52"/>
        <end position="115"/>
    </location>
</feature>
<dbReference type="SUPFAM" id="SSF51182">
    <property type="entry name" value="RmlC-like cupins"/>
    <property type="match status" value="1"/>
</dbReference>
<dbReference type="Proteomes" id="UP000028782">
    <property type="component" value="Chromosome"/>
</dbReference>
<accession>A0A076PVW9</accession>
<evidence type="ECO:0000313" key="2">
    <source>
        <dbReference type="EMBL" id="AIJ47477.1"/>
    </source>
</evidence>
<name>A0A076PVW9_COMTE</name>
<dbReference type="EMBL" id="CP006704">
    <property type="protein sequence ID" value="AIJ47477.1"/>
    <property type="molecule type" value="Genomic_DNA"/>
</dbReference>
<sequence length="122" mass="13344">MRYYRFRSGAVMDHIHSTPTHQALDVAPYGARLSAAHSSVLFKAEDLEVIRVVLRSGQSLPPHRVPGSVSLQCLEGRLEVLIGQTVHELGPKQLMHLPANMPHAVRAMEDSSAIATIVLCEA</sequence>
<dbReference type="AlphaFoldDB" id="A0A076PVW9"/>
<dbReference type="PANTHER" id="PTHR37694">
    <property type="entry name" value="SLR8022 PROTEIN"/>
    <property type="match status" value="1"/>
</dbReference>
<dbReference type="KEGG" id="ctes:O987_16825"/>
<dbReference type="InterPro" id="IPR013096">
    <property type="entry name" value="Cupin_2"/>
</dbReference>
<gene>
    <name evidence="2" type="ORF">O987_16825</name>
</gene>
<dbReference type="InterPro" id="IPR014710">
    <property type="entry name" value="RmlC-like_jellyroll"/>
</dbReference>
<dbReference type="PANTHER" id="PTHR37694:SF1">
    <property type="entry name" value="SLR8022 PROTEIN"/>
    <property type="match status" value="1"/>
</dbReference>
<dbReference type="InterPro" id="IPR011051">
    <property type="entry name" value="RmlC_Cupin_sf"/>
</dbReference>
<dbReference type="Gene3D" id="2.60.120.10">
    <property type="entry name" value="Jelly Rolls"/>
    <property type="match status" value="1"/>
</dbReference>
<proteinExistence type="predicted"/>
<protein>
    <submittedName>
        <fullName evidence="2">Cupin</fullName>
    </submittedName>
</protein>
<dbReference type="CDD" id="cd02230">
    <property type="entry name" value="cupin_HP0902-like"/>
    <property type="match status" value="1"/>
</dbReference>
<reference evidence="2 3" key="1">
    <citation type="journal article" date="2014" name="Genome Announc.">
        <title>Complete Genome Sequence of Polychlorinated Biphenyl Degrader Comamonas testosteroni TK102 (NBRC 109938).</title>
        <authorList>
            <person name="Fukuda K."/>
            <person name="Hosoyama A."/>
            <person name="Tsuchikane K."/>
            <person name="Ohji S."/>
            <person name="Yamazoe A."/>
            <person name="Fujita N."/>
            <person name="Shintani M."/>
            <person name="Kimbara K."/>
        </authorList>
    </citation>
    <scope>NUCLEOTIDE SEQUENCE [LARGE SCALE GENOMIC DNA]</scope>
    <source>
        <strain evidence="2">TK102</strain>
    </source>
</reference>
<dbReference type="Pfam" id="PF07883">
    <property type="entry name" value="Cupin_2"/>
    <property type="match status" value="1"/>
</dbReference>